<dbReference type="Pfam" id="PF00126">
    <property type="entry name" value="HTH_1"/>
    <property type="match status" value="1"/>
</dbReference>
<dbReference type="InterPro" id="IPR036388">
    <property type="entry name" value="WH-like_DNA-bd_sf"/>
</dbReference>
<evidence type="ECO:0000313" key="6">
    <source>
        <dbReference type="EMBL" id="NYE81944.1"/>
    </source>
</evidence>
<feature type="domain" description="HTH lysR-type" evidence="5">
    <location>
        <begin position="5"/>
        <end position="62"/>
    </location>
</feature>
<evidence type="ECO:0000256" key="3">
    <source>
        <dbReference type="ARBA" id="ARBA00023125"/>
    </source>
</evidence>
<keyword evidence="7" id="KW-1185">Reference proteome</keyword>
<dbReference type="InterPro" id="IPR036390">
    <property type="entry name" value="WH_DNA-bd_sf"/>
</dbReference>
<dbReference type="RefSeq" id="WP_179584366.1">
    <property type="nucleotide sequence ID" value="NZ_JACBYR010000001.1"/>
</dbReference>
<sequence length="318" mass="35211">MTRKLDLNLLLALDALMTERNVTRAAARLQTSQPALSAQLVRLRAMFDDPLLVAGSRGMTPTPRALEIAPRLSELIGEFRAIVQPDHFDPLTSEATIQIGSPDAMHNGLAASFATWAERAPNIRLAFIPLTRLNKPDIDQRMATGQLDLLLTVLSMMPERLHTRHVSTESFVCALRGDHPFNKRVMSMEDLCALTHVIVSPMGGSFVGDIDAALAEHGMARKVVASVPSFMLATNILYESDFAAVFPRTLALSLGSTLKLFELPVPIPTGKIAVGWHERTHRSPPHKWFREQLIDVFLQRKRADEPAKVIPGARIRPR</sequence>
<dbReference type="EMBL" id="JACBYR010000001">
    <property type="protein sequence ID" value="NYE81944.1"/>
    <property type="molecule type" value="Genomic_DNA"/>
</dbReference>
<keyword evidence="4" id="KW-0804">Transcription</keyword>
<dbReference type="Gene3D" id="1.10.10.10">
    <property type="entry name" value="Winged helix-like DNA-binding domain superfamily/Winged helix DNA-binding domain"/>
    <property type="match status" value="1"/>
</dbReference>
<evidence type="ECO:0000256" key="4">
    <source>
        <dbReference type="ARBA" id="ARBA00023163"/>
    </source>
</evidence>
<dbReference type="InterPro" id="IPR000847">
    <property type="entry name" value="LysR_HTH_N"/>
</dbReference>
<organism evidence="6 7">
    <name type="scientific">Pigmentiphaga litoralis</name>
    <dbReference type="NCBI Taxonomy" id="516702"/>
    <lineage>
        <taxon>Bacteria</taxon>
        <taxon>Pseudomonadati</taxon>
        <taxon>Pseudomonadota</taxon>
        <taxon>Betaproteobacteria</taxon>
        <taxon>Burkholderiales</taxon>
        <taxon>Alcaligenaceae</taxon>
        <taxon>Pigmentiphaga</taxon>
    </lineage>
</organism>
<dbReference type="GO" id="GO:0003700">
    <property type="term" value="F:DNA-binding transcription factor activity"/>
    <property type="evidence" value="ECO:0007669"/>
    <property type="project" value="InterPro"/>
</dbReference>
<dbReference type="CDD" id="cd08417">
    <property type="entry name" value="PBP2_Nitroaromatics_like"/>
    <property type="match status" value="1"/>
</dbReference>
<dbReference type="InterPro" id="IPR050389">
    <property type="entry name" value="LysR-type_TF"/>
</dbReference>
<comment type="similarity">
    <text evidence="1">Belongs to the LysR transcriptional regulatory family.</text>
</comment>
<dbReference type="GO" id="GO:0003677">
    <property type="term" value="F:DNA binding"/>
    <property type="evidence" value="ECO:0007669"/>
    <property type="project" value="UniProtKB-KW"/>
</dbReference>
<keyword evidence="2" id="KW-0805">Transcription regulation</keyword>
<dbReference type="PANTHER" id="PTHR30118">
    <property type="entry name" value="HTH-TYPE TRANSCRIPTIONAL REGULATOR LEUO-RELATED"/>
    <property type="match status" value="1"/>
</dbReference>
<dbReference type="Proteomes" id="UP000542125">
    <property type="component" value="Unassembled WGS sequence"/>
</dbReference>
<reference evidence="6 7" key="1">
    <citation type="submission" date="2020-07" db="EMBL/GenBank/DDBJ databases">
        <title>Genomic Encyclopedia of Type Strains, Phase IV (KMG-V): Genome sequencing to study the core and pangenomes of soil and plant-associated prokaryotes.</title>
        <authorList>
            <person name="Whitman W."/>
        </authorList>
    </citation>
    <scope>NUCLEOTIDE SEQUENCE [LARGE SCALE GENOMIC DNA]</scope>
    <source>
        <strain evidence="6 7">SAS40</strain>
    </source>
</reference>
<dbReference type="Pfam" id="PF03466">
    <property type="entry name" value="LysR_substrate"/>
    <property type="match status" value="1"/>
</dbReference>
<dbReference type="SUPFAM" id="SSF46785">
    <property type="entry name" value="Winged helix' DNA-binding domain"/>
    <property type="match status" value="1"/>
</dbReference>
<comment type="caution">
    <text evidence="6">The sequence shown here is derived from an EMBL/GenBank/DDBJ whole genome shotgun (WGS) entry which is preliminary data.</text>
</comment>
<gene>
    <name evidence="6" type="ORF">FHW18_001215</name>
</gene>
<name>A0A7Y9LJG6_9BURK</name>
<dbReference type="AlphaFoldDB" id="A0A7Y9LJG6"/>
<dbReference type="SUPFAM" id="SSF53850">
    <property type="entry name" value="Periplasmic binding protein-like II"/>
    <property type="match status" value="1"/>
</dbReference>
<proteinExistence type="inferred from homology"/>
<accession>A0A7Y9LJG6</accession>
<dbReference type="PROSITE" id="PS50931">
    <property type="entry name" value="HTH_LYSR"/>
    <property type="match status" value="1"/>
</dbReference>
<evidence type="ECO:0000259" key="5">
    <source>
        <dbReference type="PROSITE" id="PS50931"/>
    </source>
</evidence>
<evidence type="ECO:0000256" key="2">
    <source>
        <dbReference type="ARBA" id="ARBA00023015"/>
    </source>
</evidence>
<evidence type="ECO:0000313" key="7">
    <source>
        <dbReference type="Proteomes" id="UP000542125"/>
    </source>
</evidence>
<protein>
    <submittedName>
        <fullName evidence="6">DNA-binding transcriptional LysR family regulator</fullName>
    </submittedName>
</protein>
<keyword evidence="3 6" id="KW-0238">DNA-binding</keyword>
<evidence type="ECO:0000256" key="1">
    <source>
        <dbReference type="ARBA" id="ARBA00009437"/>
    </source>
</evidence>
<dbReference type="Gene3D" id="3.40.190.10">
    <property type="entry name" value="Periplasmic binding protein-like II"/>
    <property type="match status" value="2"/>
</dbReference>
<dbReference type="InterPro" id="IPR037402">
    <property type="entry name" value="YidZ_PBP2"/>
</dbReference>
<dbReference type="InterPro" id="IPR005119">
    <property type="entry name" value="LysR_subst-bd"/>
</dbReference>
<dbReference type="PANTHER" id="PTHR30118:SF15">
    <property type="entry name" value="TRANSCRIPTIONAL REGULATORY PROTEIN"/>
    <property type="match status" value="1"/>
</dbReference>